<dbReference type="WBParaSite" id="SSTP_0000458600.1">
    <property type="protein sequence ID" value="SSTP_0000458600.1"/>
    <property type="gene ID" value="SSTP_0000458600"/>
</dbReference>
<protein>
    <submittedName>
        <fullName evidence="2">Uncharacterized protein</fullName>
    </submittedName>
</protein>
<proteinExistence type="predicted"/>
<sequence>MKFICLIFILALTMKNILCDEKPLEVKEKVARCTYDNCHKLCLEKNFINSTCISTEIKSTDNVSSAICNCFNKKKEEKI</sequence>
<reference evidence="2" key="1">
    <citation type="submission" date="2015-08" db="UniProtKB">
        <authorList>
            <consortium name="WormBaseParasite"/>
        </authorList>
    </citation>
    <scope>IDENTIFICATION</scope>
</reference>
<evidence type="ECO:0000313" key="2">
    <source>
        <dbReference type="WBParaSite" id="SSTP_0000458600.1"/>
    </source>
</evidence>
<organism evidence="2">
    <name type="scientific">Strongyloides stercoralis</name>
    <name type="common">Threadworm</name>
    <dbReference type="NCBI Taxonomy" id="6248"/>
    <lineage>
        <taxon>Eukaryota</taxon>
        <taxon>Metazoa</taxon>
        <taxon>Ecdysozoa</taxon>
        <taxon>Nematoda</taxon>
        <taxon>Chromadorea</taxon>
        <taxon>Rhabditida</taxon>
        <taxon>Tylenchina</taxon>
        <taxon>Panagrolaimomorpha</taxon>
        <taxon>Strongyloidoidea</taxon>
        <taxon>Strongyloididae</taxon>
        <taxon>Strongyloides</taxon>
    </lineage>
</organism>
<evidence type="ECO:0000256" key="1">
    <source>
        <dbReference type="SAM" id="SignalP"/>
    </source>
</evidence>
<dbReference type="AlphaFoldDB" id="A0A0K0E502"/>
<feature type="signal peptide" evidence="1">
    <location>
        <begin position="1"/>
        <end position="19"/>
    </location>
</feature>
<feature type="chain" id="PRO_5005327456" evidence="1">
    <location>
        <begin position="20"/>
        <end position="79"/>
    </location>
</feature>
<keyword evidence="1" id="KW-0732">Signal</keyword>
<name>A0A0K0E502_STRER</name>
<accession>A0A0K0E502</accession>